<feature type="compositionally biased region" description="Basic residues" evidence="1">
    <location>
        <begin position="415"/>
        <end position="424"/>
    </location>
</feature>
<evidence type="ECO:0008006" key="4">
    <source>
        <dbReference type="Google" id="ProtNLM"/>
    </source>
</evidence>
<dbReference type="EMBL" id="VSRR010017142">
    <property type="protein sequence ID" value="MPC60061.1"/>
    <property type="molecule type" value="Genomic_DNA"/>
</dbReference>
<evidence type="ECO:0000313" key="2">
    <source>
        <dbReference type="EMBL" id="MPC60061.1"/>
    </source>
</evidence>
<feature type="region of interest" description="Disordered" evidence="1">
    <location>
        <begin position="409"/>
        <end position="441"/>
    </location>
</feature>
<dbReference type="Proteomes" id="UP000324222">
    <property type="component" value="Unassembled WGS sequence"/>
</dbReference>
<feature type="region of interest" description="Disordered" evidence="1">
    <location>
        <begin position="1"/>
        <end position="22"/>
    </location>
</feature>
<organism evidence="2 3">
    <name type="scientific">Portunus trituberculatus</name>
    <name type="common">Swimming crab</name>
    <name type="synonym">Neptunus trituberculatus</name>
    <dbReference type="NCBI Taxonomy" id="210409"/>
    <lineage>
        <taxon>Eukaryota</taxon>
        <taxon>Metazoa</taxon>
        <taxon>Ecdysozoa</taxon>
        <taxon>Arthropoda</taxon>
        <taxon>Crustacea</taxon>
        <taxon>Multicrustacea</taxon>
        <taxon>Malacostraca</taxon>
        <taxon>Eumalacostraca</taxon>
        <taxon>Eucarida</taxon>
        <taxon>Decapoda</taxon>
        <taxon>Pleocyemata</taxon>
        <taxon>Brachyura</taxon>
        <taxon>Eubrachyura</taxon>
        <taxon>Portunoidea</taxon>
        <taxon>Portunidae</taxon>
        <taxon>Portuninae</taxon>
        <taxon>Portunus</taxon>
    </lineage>
</organism>
<reference evidence="2 3" key="1">
    <citation type="submission" date="2019-05" db="EMBL/GenBank/DDBJ databases">
        <title>Another draft genome of Portunus trituberculatus and its Hox gene families provides insights of decapod evolution.</title>
        <authorList>
            <person name="Jeong J.-H."/>
            <person name="Song I."/>
            <person name="Kim S."/>
            <person name="Choi T."/>
            <person name="Kim D."/>
            <person name="Ryu S."/>
            <person name="Kim W."/>
        </authorList>
    </citation>
    <scope>NUCLEOTIDE SEQUENCE [LARGE SCALE GENOMIC DNA]</scope>
    <source>
        <tissue evidence="2">Muscle</tissue>
    </source>
</reference>
<evidence type="ECO:0000313" key="3">
    <source>
        <dbReference type="Proteomes" id="UP000324222"/>
    </source>
</evidence>
<protein>
    <recommendedName>
        <fullName evidence="4">Nucleic-acid-binding protein from transposon X-element</fullName>
    </recommendedName>
</protein>
<gene>
    <name evidence="2" type="ORF">E2C01_054097</name>
</gene>
<dbReference type="AlphaFoldDB" id="A0A5B7GIZ1"/>
<evidence type="ECO:0000256" key="1">
    <source>
        <dbReference type="SAM" id="MobiDB-lite"/>
    </source>
</evidence>
<dbReference type="OrthoDB" id="3039988at2759"/>
<comment type="caution">
    <text evidence="2">The sequence shown here is derived from an EMBL/GenBank/DDBJ whole genome shotgun (WGS) entry which is preliminary data.</text>
</comment>
<sequence>MDTDAASHTSSPQPSASHRRVTFPEGHGKTLAQLYEWFMALLKQYPSLEPLMKEGRCRPYLTVNPRSAAYDMLVKEGFLGLTMTAADPDTRQQMVIVHGVSTAINRCVIAGETSPQLLGLIEGAVPSSVHLHGLGHFRVGLYTTEPDLCGHCCRFRHQSWKCKSAPRSRYCSGGHPSSRCMEKIHAGTRVVPLCCNCGGDHNTSSRHCPAQPRLVRESQNPDTTVSPSRVVFRPAPPPQYNVWANGTPSWSNFPALPLPVAQPSAIPPLPGAAAPTQSGAAHTPFPATQPPVPVLPRTATYYAAVAGVPATLQDVVQLLPEIRTEVRDLRVRVTALEQQWDAGSPLALSSQRPNLPARTSPIVCWPTPGPNQCLLRSSLLQITSPRVRQPVLTLIASPRVCRLVLGPGESSHRPQYSHRSRRPRPNPLSVPDRTPLWSGSPSVEADLVLDCNDMDTDEEEWVPSAARTLNWLQAELTSVTEELAWVHQQVSLSEIGGVGE</sequence>
<keyword evidence="3" id="KW-1185">Reference proteome</keyword>
<accession>A0A5B7GIZ1</accession>
<feature type="compositionally biased region" description="Polar residues" evidence="1">
    <location>
        <begin position="1"/>
        <end position="16"/>
    </location>
</feature>
<name>A0A5B7GIZ1_PORTR</name>
<proteinExistence type="predicted"/>